<organism evidence="2 3">
    <name type="scientific">Pantoea eucrina</name>
    <dbReference type="NCBI Taxonomy" id="472693"/>
    <lineage>
        <taxon>Bacteria</taxon>
        <taxon>Pseudomonadati</taxon>
        <taxon>Pseudomonadota</taxon>
        <taxon>Gammaproteobacteria</taxon>
        <taxon>Enterobacterales</taxon>
        <taxon>Erwiniaceae</taxon>
        <taxon>Pantoea</taxon>
    </lineage>
</organism>
<evidence type="ECO:0000256" key="1">
    <source>
        <dbReference type="SAM" id="Coils"/>
    </source>
</evidence>
<dbReference type="RefSeq" id="WP_322541358.1">
    <property type="nucleotide sequence ID" value="NZ_JAOBTT010000001.1"/>
</dbReference>
<comment type="caution">
    <text evidence="2">The sequence shown here is derived from an EMBL/GenBank/DDBJ whole genome shotgun (WGS) entry which is preliminary data.</text>
</comment>
<protein>
    <submittedName>
        <fullName evidence="2">Tyrosyl-tRNA deacylase</fullName>
    </submittedName>
</protein>
<feature type="coiled-coil region" evidence="1">
    <location>
        <begin position="216"/>
        <end position="243"/>
    </location>
</feature>
<dbReference type="PANTHER" id="PTHR37508">
    <property type="entry name" value="TRANSMEMBRANE PROTEIN"/>
    <property type="match status" value="1"/>
</dbReference>
<name>A0ABU5LBC3_9GAMM</name>
<keyword evidence="3" id="KW-1185">Reference proteome</keyword>
<dbReference type="PANTHER" id="PTHR37508:SF1">
    <property type="entry name" value="TRANSMEMBRANE PROTEIN"/>
    <property type="match status" value="1"/>
</dbReference>
<keyword evidence="1" id="KW-0175">Coiled coil</keyword>
<gene>
    <name evidence="2" type="ORF">N4G40_02885</name>
</gene>
<feature type="coiled-coil region" evidence="1">
    <location>
        <begin position="304"/>
        <end position="377"/>
    </location>
</feature>
<accession>A0ABU5LBC3</accession>
<sequence length="614" mass="67893">MKEATNVISFEFDELKRIDEGVKKIIGTDPLTLPDVEHPLTSDYIRRIQRRYNVAHSRLDSDNAIDLLYIAYNTTPQKYGAIRNDVEKLIMMVLQAQQRSELKMTDIVLISDTLNKKLRMRFEDWVEKRSSAGAAGLKSFLEKKLLKLVSDIKEQAENISKELGGIVSEYDEIVAFTTGTIGKSQIALSDEIKNGEDVEKDIAMKTAQQAKITSLVNSLQSDINEYQSMAEGFRQRAETAEQRAFIMSIVQVGAQMISSMAPAIVAGLTGAATGGASLVASVACNTASGLLRNEKATAESASAAEEIKTKKDIAENQSQKAVAEAEKAQLETKAAELAAEKKKIEEDTDTASRDVRVKALEQRILDNQAAIQEKDKKIAAAVTALEAISAAAKVLDEKMGKMSEKQDAAATGLREMQMKMLEHVREYNKEKHIQDAELAQITVLLRTSRDKDETIKLTVQSLNLSLTALNKMREIILDIQGFFISFAAFMKSILADSGVQVEFLEEALSDDEFDNTRFVQRIICSNDAFFVTQVAEWQAINVVSAKFKENFSEGHRKLNALKGNYLFGSALEAYLTSAADKIDGIIAARNQWAAEKELELDAYKNEISKARSGA</sequence>
<dbReference type="Proteomes" id="UP001288620">
    <property type="component" value="Unassembled WGS sequence"/>
</dbReference>
<proteinExistence type="predicted"/>
<evidence type="ECO:0000313" key="2">
    <source>
        <dbReference type="EMBL" id="MDZ7277229.1"/>
    </source>
</evidence>
<dbReference type="EMBL" id="JAOBTT010000001">
    <property type="protein sequence ID" value="MDZ7277229.1"/>
    <property type="molecule type" value="Genomic_DNA"/>
</dbReference>
<evidence type="ECO:0000313" key="3">
    <source>
        <dbReference type="Proteomes" id="UP001288620"/>
    </source>
</evidence>
<reference evidence="3" key="1">
    <citation type="submission" date="2023-07" db="EMBL/GenBank/DDBJ databases">
        <title>Structural and functional analysis of rice phyllospheric bacteria for their antimicrobial properties and defense elicitation against blast disease.</title>
        <authorList>
            <person name="Sahu K.P."/>
            <person name="Asharani P."/>
            <person name="Kumar M."/>
            <person name="Reddy B."/>
            <person name="Kumar A."/>
        </authorList>
    </citation>
    <scope>NUCLEOTIDE SEQUENCE [LARGE SCALE GENOMIC DNA]</scope>
    <source>
        <strain evidence="3">OsEp_Plm_30P10</strain>
    </source>
</reference>